<dbReference type="PRINTS" id="PR00473">
    <property type="entry name" value="GALCTOKINASE"/>
</dbReference>
<evidence type="ECO:0000256" key="8">
    <source>
        <dbReference type="ARBA" id="ARBA00022842"/>
    </source>
</evidence>
<dbReference type="InterPro" id="IPR019539">
    <property type="entry name" value="GalKase_N"/>
</dbReference>
<proteinExistence type="inferred from homology"/>
<dbReference type="PROSITE" id="PS00627">
    <property type="entry name" value="GHMP_KINASES_ATP"/>
    <property type="match status" value="1"/>
</dbReference>
<dbReference type="InterPro" id="IPR036554">
    <property type="entry name" value="GHMP_kinase_C_sf"/>
</dbReference>
<dbReference type="InterPro" id="IPR013750">
    <property type="entry name" value="GHMP_kinase_C_dom"/>
</dbReference>
<dbReference type="SUPFAM" id="SSF55060">
    <property type="entry name" value="GHMP Kinase, C-terminal domain"/>
    <property type="match status" value="1"/>
</dbReference>
<keyword evidence="6 15" id="KW-0418">Kinase</keyword>
<dbReference type="InterPro" id="IPR014721">
    <property type="entry name" value="Ribsml_uS5_D2-typ_fold_subgr"/>
</dbReference>
<dbReference type="PRINTS" id="PR00959">
    <property type="entry name" value="MEVGALKINASE"/>
</dbReference>
<dbReference type="PANTHER" id="PTHR10457">
    <property type="entry name" value="MEVALONATE KINASE/GALACTOKINASE"/>
    <property type="match status" value="1"/>
</dbReference>
<keyword evidence="4" id="KW-0479">Metal-binding</keyword>
<evidence type="ECO:0000256" key="1">
    <source>
        <dbReference type="ARBA" id="ARBA00006566"/>
    </source>
</evidence>
<dbReference type="GO" id="GO:0005524">
    <property type="term" value="F:ATP binding"/>
    <property type="evidence" value="ECO:0007669"/>
    <property type="project" value="UniProtKB-UniRule"/>
</dbReference>
<dbReference type="GO" id="GO:0005829">
    <property type="term" value="C:cytosol"/>
    <property type="evidence" value="ECO:0007669"/>
    <property type="project" value="TreeGrafter"/>
</dbReference>
<dbReference type="FunFam" id="3.30.70.890:FF:000001">
    <property type="entry name" value="Galactokinase"/>
    <property type="match status" value="1"/>
</dbReference>
<dbReference type="InterPro" id="IPR020568">
    <property type="entry name" value="Ribosomal_Su5_D2-typ_SF"/>
</dbReference>
<feature type="domain" description="Galactokinase N-terminal" evidence="14">
    <location>
        <begin position="7"/>
        <end position="54"/>
    </location>
</feature>
<keyword evidence="3 15" id="KW-0808">Transferase</keyword>
<accession>A0A5J5INJ8</accession>
<protein>
    <recommendedName>
        <fullName evidence="11">Galactokinase</fullName>
        <ecNumber evidence="11">2.7.1.6</ecNumber>
    </recommendedName>
</protein>
<dbReference type="InterPro" id="IPR006204">
    <property type="entry name" value="GHMP_kinase_N_dom"/>
</dbReference>
<evidence type="ECO:0000256" key="9">
    <source>
        <dbReference type="ARBA" id="ARBA00023144"/>
    </source>
</evidence>
<comment type="similarity">
    <text evidence="1">Belongs to the GHMP kinase family. GalK subfamily.</text>
</comment>
<dbReference type="Gene3D" id="3.30.70.890">
    <property type="entry name" value="GHMP kinase, C-terminal domain"/>
    <property type="match status" value="1"/>
</dbReference>
<keyword evidence="2" id="KW-0963">Cytoplasm</keyword>
<dbReference type="InterPro" id="IPR006203">
    <property type="entry name" value="GHMP_knse_ATP-bd_CS"/>
</dbReference>
<dbReference type="Proteomes" id="UP000326903">
    <property type="component" value="Unassembled WGS sequence"/>
</dbReference>
<name>A0A5J5INJ8_9BACT</name>
<evidence type="ECO:0000256" key="11">
    <source>
        <dbReference type="NCBIfam" id="TIGR00131"/>
    </source>
</evidence>
<organism evidence="15 16">
    <name type="scientific">Ginsengibacter hankyongi</name>
    <dbReference type="NCBI Taxonomy" id="2607284"/>
    <lineage>
        <taxon>Bacteria</taxon>
        <taxon>Pseudomonadati</taxon>
        <taxon>Bacteroidota</taxon>
        <taxon>Chitinophagia</taxon>
        <taxon>Chitinophagales</taxon>
        <taxon>Chitinophagaceae</taxon>
        <taxon>Ginsengibacter</taxon>
    </lineage>
</organism>
<evidence type="ECO:0000259" key="14">
    <source>
        <dbReference type="Pfam" id="PF10509"/>
    </source>
</evidence>
<comment type="caution">
    <text evidence="15">The sequence shown here is derived from an EMBL/GenBank/DDBJ whole genome shotgun (WGS) entry which is preliminary data.</text>
</comment>
<gene>
    <name evidence="15" type="primary">galK</name>
    <name evidence="15" type="ORF">FW778_07770</name>
</gene>
<dbReference type="GO" id="GO:0006012">
    <property type="term" value="P:galactose metabolic process"/>
    <property type="evidence" value="ECO:0007669"/>
    <property type="project" value="UniProtKB-UniRule"/>
</dbReference>
<dbReference type="FunFam" id="3.30.230.10:FF:000017">
    <property type="entry name" value="Galactokinase"/>
    <property type="match status" value="1"/>
</dbReference>
<dbReference type="PANTHER" id="PTHR10457:SF7">
    <property type="entry name" value="GALACTOKINASE-RELATED"/>
    <property type="match status" value="1"/>
</dbReference>
<dbReference type="Pfam" id="PF10509">
    <property type="entry name" value="GalKase_gal_bdg"/>
    <property type="match status" value="1"/>
</dbReference>
<dbReference type="EC" id="2.7.1.6" evidence="11"/>
<keyword evidence="9" id="KW-0299">Galactose metabolism</keyword>
<dbReference type="RefSeq" id="WP_150414032.1">
    <property type="nucleotide sequence ID" value="NZ_VYQF01000001.1"/>
</dbReference>
<evidence type="ECO:0000256" key="7">
    <source>
        <dbReference type="ARBA" id="ARBA00022840"/>
    </source>
</evidence>
<evidence type="ECO:0000256" key="10">
    <source>
        <dbReference type="ARBA" id="ARBA00023277"/>
    </source>
</evidence>
<dbReference type="InterPro" id="IPR000705">
    <property type="entry name" value="Galactokinase"/>
</dbReference>
<keyword evidence="7" id="KW-0067">ATP-binding</keyword>
<dbReference type="SUPFAM" id="SSF54211">
    <property type="entry name" value="Ribosomal protein S5 domain 2-like"/>
    <property type="match status" value="1"/>
</dbReference>
<evidence type="ECO:0000313" key="16">
    <source>
        <dbReference type="Proteomes" id="UP000326903"/>
    </source>
</evidence>
<evidence type="ECO:0000256" key="4">
    <source>
        <dbReference type="ARBA" id="ARBA00022723"/>
    </source>
</evidence>
<dbReference type="Gene3D" id="3.30.230.10">
    <property type="match status" value="1"/>
</dbReference>
<dbReference type="AlphaFoldDB" id="A0A5J5INJ8"/>
<sequence>MKEKIAQKFSELFEGNPMIVRSPGRINIIGEHTDYNDGFVLPAAIDKAAYIAISLRNDDEIHLAAADLNETFSISLNDLKPVGDVSWPNFMLGAAAQFPKRSIPLKGFNAVLMSDVPIGAGLSSSAAIECATTFALNELLQTDLDRITMVKMAQKAEHEYAGVMCGIMDQFASMMGKKDHVIKLDCRNLEYEYVPFKLKGLKILLLNTNVKHSLASSEYNTRRKECEQAVAWVKEQEPQVNSLRDVTEEMLDKYVLSKDTLVDRRSRFVVQENNRLLSGCEDLRRGDLQALGKKMFATHEGLSKMYQVSCKELDYLVDFVKNSDAVIGARMMGGGFGGCTINIIREEAIETLIASIKPAYETSMNLPLSYYITSIENGTEII</sequence>
<reference evidence="15 16" key="1">
    <citation type="submission" date="2019-09" db="EMBL/GenBank/DDBJ databases">
        <title>Draft genome sequence of Ginsengibacter sp. BR5-29.</title>
        <authorList>
            <person name="Im W.-T."/>
        </authorList>
    </citation>
    <scope>NUCLEOTIDE SEQUENCE [LARGE SCALE GENOMIC DNA]</scope>
    <source>
        <strain evidence="15 16">BR5-29</strain>
    </source>
</reference>
<dbReference type="NCBIfam" id="TIGR00131">
    <property type="entry name" value="gal_kin"/>
    <property type="match status" value="1"/>
</dbReference>
<feature type="domain" description="GHMP kinase C-terminal" evidence="13">
    <location>
        <begin position="281"/>
        <end position="356"/>
    </location>
</feature>
<keyword evidence="8" id="KW-0460">Magnesium</keyword>
<dbReference type="Pfam" id="PF00288">
    <property type="entry name" value="GHMP_kinases_N"/>
    <property type="match status" value="1"/>
</dbReference>
<dbReference type="Pfam" id="PF08544">
    <property type="entry name" value="GHMP_kinases_C"/>
    <property type="match status" value="1"/>
</dbReference>
<dbReference type="PIRSF" id="PIRSF000530">
    <property type="entry name" value="Galactokinase"/>
    <property type="match status" value="1"/>
</dbReference>
<dbReference type="InterPro" id="IPR006206">
    <property type="entry name" value="Mevalonate/galactokinase"/>
</dbReference>
<keyword evidence="16" id="KW-1185">Reference proteome</keyword>
<keyword evidence="5" id="KW-0547">Nucleotide-binding</keyword>
<feature type="domain" description="GHMP kinase N-terminal" evidence="12">
    <location>
        <begin position="90"/>
        <end position="177"/>
    </location>
</feature>
<dbReference type="GO" id="GO:0004335">
    <property type="term" value="F:galactokinase activity"/>
    <property type="evidence" value="ECO:0007669"/>
    <property type="project" value="UniProtKB-UniRule"/>
</dbReference>
<dbReference type="EMBL" id="VYQF01000001">
    <property type="protein sequence ID" value="KAA9041903.1"/>
    <property type="molecule type" value="Genomic_DNA"/>
</dbReference>
<evidence type="ECO:0000259" key="12">
    <source>
        <dbReference type="Pfam" id="PF00288"/>
    </source>
</evidence>
<evidence type="ECO:0000256" key="3">
    <source>
        <dbReference type="ARBA" id="ARBA00022679"/>
    </source>
</evidence>
<evidence type="ECO:0000313" key="15">
    <source>
        <dbReference type="EMBL" id="KAA9041903.1"/>
    </source>
</evidence>
<dbReference type="InterPro" id="IPR019741">
    <property type="entry name" value="Galactokinase_CS"/>
</dbReference>
<evidence type="ECO:0000259" key="13">
    <source>
        <dbReference type="Pfam" id="PF08544"/>
    </source>
</evidence>
<dbReference type="GO" id="GO:0046872">
    <property type="term" value="F:metal ion binding"/>
    <property type="evidence" value="ECO:0007669"/>
    <property type="project" value="UniProtKB-KW"/>
</dbReference>
<evidence type="ECO:0000256" key="2">
    <source>
        <dbReference type="ARBA" id="ARBA00022490"/>
    </source>
</evidence>
<evidence type="ECO:0000256" key="6">
    <source>
        <dbReference type="ARBA" id="ARBA00022777"/>
    </source>
</evidence>
<dbReference type="PROSITE" id="PS00106">
    <property type="entry name" value="GALACTOKINASE"/>
    <property type="match status" value="1"/>
</dbReference>
<evidence type="ECO:0000256" key="5">
    <source>
        <dbReference type="ARBA" id="ARBA00022741"/>
    </source>
</evidence>
<keyword evidence="10" id="KW-0119">Carbohydrate metabolism</keyword>